<dbReference type="KEGG" id="vde:111248107"/>
<dbReference type="Proteomes" id="UP000594260">
    <property type="component" value="Unplaced"/>
</dbReference>
<evidence type="ECO:0000313" key="3">
    <source>
        <dbReference type="Proteomes" id="UP000594260"/>
    </source>
</evidence>
<proteinExistence type="predicted"/>
<keyword evidence="3" id="KW-1185">Reference proteome</keyword>
<feature type="region of interest" description="Disordered" evidence="1">
    <location>
        <begin position="217"/>
        <end position="353"/>
    </location>
</feature>
<sequence length="532" mass="60777">MLQQQHQQRPFKSEVEHGTCDKIDPIKQTILEPQASSEDGMNRKVFDPTAPNGSCAPPFTYDANGYPLYLCPPKTDFGFSQMGYNGEQMVVPSVQQYWQGQIPTFNSGDYPQPQNYGYHATTPDHVNPYSIVGGGQDAARDESINKTEGGTNIAPNQPFVYGQNSNWPHAGHRQMPFAASVLEVPPLKSYTSYDGSFYPMNHYNGYYSMNGQNPYNTRNGHKTYYPKPHLRTGHPRYYQYNNGNPRNQQQQQQHSGQLRNNQQNNDRPGHQQQPNNEQSKSQQKSTDRPGNQQLLNGQSRNQANSSHGWNRSNGSHPRNPPTQTLSHQRSLPNNYSNPRSQQQQSNNHQRRHHHDAFYQSSQYDSYVTSRYPHPEPFYRGYQPHDGNFSPLSFDLRNAPRCTPNQWYQTNHYITPTQRSFGGTPRTNTYRRSSWQHQQENGPGKPNQGPPRRPGRRLPRSEVKNKQTATISTDKPVRSPSQEENQVASDSTRDTESPPIEFLQKSLCLDDDDDDDDSPDDAKSTVEKVNPKK</sequence>
<accession>A0A7M7JQF2</accession>
<protein>
    <submittedName>
        <fullName evidence="2">Uncharacterized protein</fullName>
    </submittedName>
</protein>
<feature type="region of interest" description="Disordered" evidence="1">
    <location>
        <begin position="412"/>
        <end position="532"/>
    </location>
</feature>
<dbReference type="RefSeq" id="XP_022655620.1">
    <property type="nucleotide sequence ID" value="XM_022799885.1"/>
</dbReference>
<reference evidence="2" key="1">
    <citation type="submission" date="2021-01" db="UniProtKB">
        <authorList>
            <consortium name="EnsemblMetazoa"/>
        </authorList>
    </citation>
    <scope>IDENTIFICATION</scope>
</reference>
<feature type="compositionally biased region" description="Low complexity" evidence="1">
    <location>
        <begin position="236"/>
        <end position="263"/>
    </location>
</feature>
<evidence type="ECO:0000313" key="2">
    <source>
        <dbReference type="EnsemblMetazoa" id="XP_022655620"/>
    </source>
</evidence>
<dbReference type="AlphaFoldDB" id="A0A7M7JQF2"/>
<name>A0A7M7JQF2_VARDE</name>
<dbReference type="InParanoid" id="A0A7M7JQF2"/>
<feature type="compositionally biased region" description="Basic and acidic residues" evidence="1">
    <location>
        <begin position="519"/>
        <end position="532"/>
    </location>
</feature>
<feature type="compositionally biased region" description="Low complexity" evidence="1">
    <location>
        <begin position="333"/>
        <end position="347"/>
    </location>
</feature>
<dbReference type="EnsemblMetazoa" id="XM_022799885">
    <property type="protein sequence ID" value="XP_022655620"/>
    <property type="gene ID" value="LOC111248107"/>
</dbReference>
<feature type="compositionally biased region" description="Polar residues" evidence="1">
    <location>
        <begin position="264"/>
        <end position="332"/>
    </location>
</feature>
<evidence type="ECO:0000256" key="1">
    <source>
        <dbReference type="SAM" id="MobiDB-lite"/>
    </source>
</evidence>
<feature type="compositionally biased region" description="Polar residues" evidence="1">
    <location>
        <begin position="465"/>
        <end position="489"/>
    </location>
</feature>
<feature type="compositionally biased region" description="Acidic residues" evidence="1">
    <location>
        <begin position="508"/>
        <end position="518"/>
    </location>
</feature>
<feature type="compositionally biased region" description="Polar residues" evidence="1">
    <location>
        <begin position="412"/>
        <end position="440"/>
    </location>
</feature>
<organism evidence="2 3">
    <name type="scientific">Varroa destructor</name>
    <name type="common">Honeybee mite</name>
    <dbReference type="NCBI Taxonomy" id="109461"/>
    <lineage>
        <taxon>Eukaryota</taxon>
        <taxon>Metazoa</taxon>
        <taxon>Ecdysozoa</taxon>
        <taxon>Arthropoda</taxon>
        <taxon>Chelicerata</taxon>
        <taxon>Arachnida</taxon>
        <taxon>Acari</taxon>
        <taxon>Parasitiformes</taxon>
        <taxon>Mesostigmata</taxon>
        <taxon>Gamasina</taxon>
        <taxon>Dermanyssoidea</taxon>
        <taxon>Varroidae</taxon>
        <taxon>Varroa</taxon>
    </lineage>
</organism>
<dbReference type="GeneID" id="111248107"/>